<feature type="transmembrane region" description="Helical" evidence="1">
    <location>
        <begin position="32"/>
        <end position="59"/>
    </location>
</feature>
<protein>
    <submittedName>
        <fullName evidence="2">Uncharacterized protein</fullName>
    </submittedName>
</protein>
<reference evidence="2" key="1">
    <citation type="journal article" date="2014" name="Front. Microbiol.">
        <title>High frequency of phylogenetically diverse reductive dehalogenase-homologous genes in deep subseafloor sedimentary metagenomes.</title>
        <authorList>
            <person name="Kawai M."/>
            <person name="Futagami T."/>
            <person name="Toyoda A."/>
            <person name="Takaki Y."/>
            <person name="Nishi S."/>
            <person name="Hori S."/>
            <person name="Arai W."/>
            <person name="Tsubouchi T."/>
            <person name="Morono Y."/>
            <person name="Uchiyama I."/>
            <person name="Ito T."/>
            <person name="Fujiyama A."/>
            <person name="Inagaki F."/>
            <person name="Takami H."/>
        </authorList>
    </citation>
    <scope>NUCLEOTIDE SEQUENCE</scope>
    <source>
        <strain evidence="2">Expedition CK06-06</strain>
    </source>
</reference>
<evidence type="ECO:0000256" key="1">
    <source>
        <dbReference type="SAM" id="Phobius"/>
    </source>
</evidence>
<comment type="caution">
    <text evidence="2">The sequence shown here is derived from an EMBL/GenBank/DDBJ whole genome shotgun (WGS) entry which is preliminary data.</text>
</comment>
<keyword evidence="1" id="KW-1133">Transmembrane helix</keyword>
<proteinExistence type="predicted"/>
<keyword evidence="1" id="KW-0812">Transmembrane</keyword>
<name>X1QZB3_9ZZZZ</name>
<organism evidence="2">
    <name type="scientific">marine sediment metagenome</name>
    <dbReference type="NCBI Taxonomy" id="412755"/>
    <lineage>
        <taxon>unclassified sequences</taxon>
        <taxon>metagenomes</taxon>
        <taxon>ecological metagenomes</taxon>
    </lineage>
</organism>
<keyword evidence="1" id="KW-0472">Membrane</keyword>
<evidence type="ECO:0000313" key="2">
    <source>
        <dbReference type="EMBL" id="GAI48624.1"/>
    </source>
</evidence>
<sequence length="82" mass="9296">GDEKFEDILYQVVNQEINKYGQPYQQYFPLGLAAGIFFALKTIGFLFGWLVILLSWLIFKALVSAGAIKIQEQAVLKEVIEV</sequence>
<dbReference type="AlphaFoldDB" id="X1QZB3"/>
<dbReference type="EMBL" id="BARV01035907">
    <property type="protein sequence ID" value="GAI48624.1"/>
    <property type="molecule type" value="Genomic_DNA"/>
</dbReference>
<accession>X1QZB3</accession>
<gene>
    <name evidence="2" type="ORF">S06H3_55919</name>
</gene>
<feature type="non-terminal residue" evidence="2">
    <location>
        <position position="1"/>
    </location>
</feature>